<keyword evidence="3" id="KW-1185">Reference proteome</keyword>
<keyword evidence="1" id="KW-0472">Membrane</keyword>
<dbReference type="OrthoDB" id="5905772at2"/>
<protein>
    <submittedName>
        <fullName evidence="2">Uncharacterized protein</fullName>
    </submittedName>
</protein>
<dbReference type="EMBL" id="FNVG01000042">
    <property type="protein sequence ID" value="SEG73120.1"/>
    <property type="molecule type" value="Genomic_DNA"/>
</dbReference>
<keyword evidence="1" id="KW-0812">Transmembrane</keyword>
<dbReference type="RefSeq" id="WP_103882652.1">
    <property type="nucleotide sequence ID" value="NZ_FNVG01000042.1"/>
</dbReference>
<reference evidence="3" key="1">
    <citation type="submission" date="2016-10" db="EMBL/GenBank/DDBJ databases">
        <authorList>
            <person name="Varghese N."/>
            <person name="Submissions S."/>
        </authorList>
    </citation>
    <scope>NUCLEOTIDE SEQUENCE [LARGE SCALE GENOMIC DNA]</scope>
    <source>
        <strain evidence="3">CGMCC 1.7062</strain>
    </source>
</reference>
<dbReference type="AlphaFoldDB" id="A0A1H6CJL2"/>
<evidence type="ECO:0000256" key="1">
    <source>
        <dbReference type="SAM" id="Phobius"/>
    </source>
</evidence>
<evidence type="ECO:0000313" key="3">
    <source>
        <dbReference type="Proteomes" id="UP000236721"/>
    </source>
</evidence>
<keyword evidence="1" id="KW-1133">Transmembrane helix</keyword>
<gene>
    <name evidence="2" type="ORF">SAMN04488244_14211</name>
</gene>
<dbReference type="Proteomes" id="UP000236721">
    <property type="component" value="Unassembled WGS sequence"/>
</dbReference>
<feature type="transmembrane region" description="Helical" evidence="1">
    <location>
        <begin position="53"/>
        <end position="82"/>
    </location>
</feature>
<proteinExistence type="predicted"/>
<accession>A0A1H6CJL2</accession>
<sequence length="102" mass="11344">MKYLSNQWKQRTAVILLVSLTLCAAMWTIELSTWAEAINGSAIVLEHNDGEQAISALTLVAVSFVKLTVLTLVPAFISYGVLQLMTKLKNRKVKPRRNAKLT</sequence>
<name>A0A1H6CJL2_9VIBR</name>
<evidence type="ECO:0000313" key="2">
    <source>
        <dbReference type="EMBL" id="SEG73120.1"/>
    </source>
</evidence>
<organism evidence="2 3">
    <name type="scientific">Vibrio hangzhouensis</name>
    <dbReference type="NCBI Taxonomy" id="462991"/>
    <lineage>
        <taxon>Bacteria</taxon>
        <taxon>Pseudomonadati</taxon>
        <taxon>Pseudomonadota</taxon>
        <taxon>Gammaproteobacteria</taxon>
        <taxon>Vibrionales</taxon>
        <taxon>Vibrionaceae</taxon>
        <taxon>Vibrio</taxon>
    </lineage>
</organism>